<dbReference type="Pfam" id="PF20081">
    <property type="entry name" value="DUF6475"/>
    <property type="match status" value="1"/>
</dbReference>
<dbReference type="InterPro" id="IPR045521">
    <property type="entry name" value="DUF6475"/>
</dbReference>
<dbReference type="Proteomes" id="UP000698963">
    <property type="component" value="Unassembled WGS sequence"/>
</dbReference>
<reference evidence="2" key="1">
    <citation type="journal article" date="2021" name="PeerJ">
        <title>Extensive microbial diversity within the chicken gut microbiome revealed by metagenomics and culture.</title>
        <authorList>
            <person name="Gilroy R."/>
            <person name="Ravi A."/>
            <person name="Getino M."/>
            <person name="Pursley I."/>
            <person name="Horton D.L."/>
            <person name="Alikhan N.F."/>
            <person name="Baker D."/>
            <person name="Gharbi K."/>
            <person name="Hall N."/>
            <person name="Watson M."/>
            <person name="Adriaenssens E.M."/>
            <person name="Foster-Nyarko E."/>
            <person name="Jarju S."/>
            <person name="Secka A."/>
            <person name="Antonio M."/>
            <person name="Oren A."/>
            <person name="Chaudhuri R.R."/>
            <person name="La Ragione R."/>
            <person name="Hildebrand F."/>
            <person name="Pallen M.J."/>
        </authorList>
    </citation>
    <scope>NUCLEOTIDE SEQUENCE</scope>
    <source>
        <strain evidence="2">ChiGjej2B2-19336</strain>
    </source>
</reference>
<sequence length="205" mass="22816">MVKEDNEQKAQLIRMLASNYSAALNEEAATLWLTLLAPYSVEHCRRAVLAVLRRYGHEAVQFGFMPPFALVQKELDRISGALHGEENTAAQAEAEWGRLLEEARRAGSWRVPALHPTTALVVRQFGGWNVVCAWKEAELSWKHKEFIAAWRAASGREDAFALGADAVALLGAASSKPLALTKEYLKNRLERKAKENDHAPRALCL</sequence>
<gene>
    <name evidence="2" type="ORF">K8W16_09150</name>
</gene>
<organism evidence="2 3">
    <name type="scientific">Mailhella massiliensis</name>
    <dbReference type="NCBI Taxonomy" id="1903261"/>
    <lineage>
        <taxon>Bacteria</taxon>
        <taxon>Pseudomonadati</taxon>
        <taxon>Thermodesulfobacteriota</taxon>
        <taxon>Desulfovibrionia</taxon>
        <taxon>Desulfovibrionales</taxon>
        <taxon>Desulfovibrionaceae</taxon>
        <taxon>Mailhella</taxon>
    </lineage>
</organism>
<proteinExistence type="predicted"/>
<name>A0A921AXD4_9BACT</name>
<reference evidence="2" key="2">
    <citation type="submission" date="2021-09" db="EMBL/GenBank/DDBJ databases">
        <authorList>
            <person name="Gilroy R."/>
        </authorList>
    </citation>
    <scope>NUCLEOTIDE SEQUENCE</scope>
    <source>
        <strain evidence="2">ChiGjej2B2-19336</strain>
    </source>
</reference>
<comment type="caution">
    <text evidence="2">The sequence shown here is derived from an EMBL/GenBank/DDBJ whole genome shotgun (WGS) entry which is preliminary data.</text>
</comment>
<dbReference type="RefSeq" id="WP_304122842.1">
    <property type="nucleotide sequence ID" value="NZ_DYZA01000184.1"/>
</dbReference>
<dbReference type="AlphaFoldDB" id="A0A921AXD4"/>
<evidence type="ECO:0000313" key="2">
    <source>
        <dbReference type="EMBL" id="HJD97796.1"/>
    </source>
</evidence>
<protein>
    <submittedName>
        <fullName evidence="2">DUF6475 domain-containing protein</fullName>
    </submittedName>
</protein>
<feature type="domain" description="DUF6475" evidence="1">
    <location>
        <begin position="119"/>
        <end position="159"/>
    </location>
</feature>
<accession>A0A921AXD4</accession>
<dbReference type="EMBL" id="DYZA01000184">
    <property type="protein sequence ID" value="HJD97796.1"/>
    <property type="molecule type" value="Genomic_DNA"/>
</dbReference>
<evidence type="ECO:0000313" key="3">
    <source>
        <dbReference type="Proteomes" id="UP000698963"/>
    </source>
</evidence>
<evidence type="ECO:0000259" key="1">
    <source>
        <dbReference type="Pfam" id="PF20081"/>
    </source>
</evidence>